<evidence type="ECO:0000313" key="2">
    <source>
        <dbReference type="Proteomes" id="UP000708208"/>
    </source>
</evidence>
<accession>A0A8J2KXL5</accession>
<sequence>SLYTSSTAKEAFQQLLDLAIDGEDFKIIQASLLEAKEKILAKNAAFQAFPMSTEVRNQPANKNAEKQQRIFVKKQNKIPTKSIPDRSTIMRSLLPLRMHTVSDCVSEIVREGQEREIFSSNDIPVSEVEMPVYSWKPNEHPVIPPPFVPARQPLLPQNLRFTRADVVFEQAIDWWSSNAPATYVDPRENCRTRVKREVGETSASSEESTYVDLVAVNSQHEAG</sequence>
<organism evidence="1 2">
    <name type="scientific">Allacma fusca</name>
    <dbReference type="NCBI Taxonomy" id="39272"/>
    <lineage>
        <taxon>Eukaryota</taxon>
        <taxon>Metazoa</taxon>
        <taxon>Ecdysozoa</taxon>
        <taxon>Arthropoda</taxon>
        <taxon>Hexapoda</taxon>
        <taxon>Collembola</taxon>
        <taxon>Symphypleona</taxon>
        <taxon>Sminthuridae</taxon>
        <taxon>Allacma</taxon>
    </lineage>
</organism>
<dbReference type="AlphaFoldDB" id="A0A8J2KXL5"/>
<proteinExistence type="predicted"/>
<gene>
    <name evidence="1" type="ORF">AFUS01_LOCUS31549</name>
</gene>
<name>A0A8J2KXL5_9HEXA</name>
<reference evidence="1" key="1">
    <citation type="submission" date="2021-06" db="EMBL/GenBank/DDBJ databases">
        <authorList>
            <person name="Hodson N. C."/>
            <person name="Mongue J. A."/>
            <person name="Jaron S. K."/>
        </authorList>
    </citation>
    <scope>NUCLEOTIDE SEQUENCE</scope>
</reference>
<feature type="non-terminal residue" evidence="1">
    <location>
        <position position="223"/>
    </location>
</feature>
<dbReference type="Proteomes" id="UP000708208">
    <property type="component" value="Unassembled WGS sequence"/>
</dbReference>
<keyword evidence="2" id="KW-1185">Reference proteome</keyword>
<feature type="non-terminal residue" evidence="1">
    <location>
        <position position="1"/>
    </location>
</feature>
<evidence type="ECO:0000313" key="1">
    <source>
        <dbReference type="EMBL" id="CAG7821199.1"/>
    </source>
</evidence>
<dbReference type="EMBL" id="CAJVCH010503018">
    <property type="protein sequence ID" value="CAG7821199.1"/>
    <property type="molecule type" value="Genomic_DNA"/>
</dbReference>
<protein>
    <submittedName>
        <fullName evidence="1">Uncharacterized protein</fullName>
    </submittedName>
</protein>
<comment type="caution">
    <text evidence="1">The sequence shown here is derived from an EMBL/GenBank/DDBJ whole genome shotgun (WGS) entry which is preliminary data.</text>
</comment>